<evidence type="ECO:0000256" key="3">
    <source>
        <dbReference type="ARBA" id="ARBA00022475"/>
    </source>
</evidence>
<dbReference type="FunFam" id="3.80.10.10:FF:000383">
    <property type="entry name" value="Leucine-rich repeat receptor protein kinase EMS1"/>
    <property type="match status" value="1"/>
</dbReference>
<evidence type="ECO:0000256" key="5">
    <source>
        <dbReference type="ARBA" id="ARBA00022692"/>
    </source>
</evidence>
<feature type="signal peptide" evidence="11">
    <location>
        <begin position="1"/>
        <end position="23"/>
    </location>
</feature>
<dbReference type="Pfam" id="PF23598">
    <property type="entry name" value="LRR_14"/>
    <property type="match status" value="1"/>
</dbReference>
<evidence type="ECO:0000259" key="12">
    <source>
        <dbReference type="Pfam" id="PF08263"/>
    </source>
</evidence>
<evidence type="ECO:0000256" key="8">
    <source>
        <dbReference type="ARBA" id="ARBA00022989"/>
    </source>
</evidence>
<comment type="similarity">
    <text evidence="2">Belongs to the RLP family.</text>
</comment>
<keyword evidence="7" id="KW-0677">Repeat</keyword>
<dbReference type="PANTHER" id="PTHR48063:SF112">
    <property type="entry name" value="RECEPTOR LIKE PROTEIN 30-LIKE"/>
    <property type="match status" value="1"/>
</dbReference>
<sequence>MSVFQAYLLQLLLLLLALQCSDELYHCNAATLVPTAEHPANCIESERMALLDFKKYIKDPNNKLSSWTGQDCCSWDGVHCDNQTSNIIALELGWYLQGGEISASLLQLQHLKHLDLSGNFFFGSPIPSFISQFKELKYLNLSGAAFDGPIPSSFGNLSSLQTLDLSNNFILNYELTDFQWLSNLTSLQFIDMSAVSLENMSTSLFLALNKLPFINEIRLSWCDIESFPLSIPHLNFSSLSILDLSNNHIFFSEVSSPFNLQRLEYLDLSNSSISMFLALNKLPSINEIHLDNCEIEKFPHSIPHLNFSVLSFLDLSYNHIDFSEVSWVFSLTSLQYLDLSRNDLDRDRLLQTLDLSYLSINKRLAELEGVFSGCLKDSLTQLYLRGVYVKGEILDWVETSRILKLLDLSNNILSGSLPSSLARLSSLEKLLISSNELNGTLPEEIGKLADMVHIDLSNNSFSGPIPPNIIDELNQVFLLSLSMNKLSGSIPSSFCQMRGLMVINVSKNQISGELPDCWSNMSKISDMNWANNNISGSIPSSICRLPDLRTLALSHNAMLGEFPVSMKDCSRLAGLDLSYNNFTGRIPNWVGQNLSSLSVLILKSNTFTDHIPEEISQLE</sequence>
<feature type="domain" description="Leucine-rich repeat-containing N-terminal plant-type" evidence="12">
    <location>
        <begin position="45"/>
        <end position="81"/>
    </location>
</feature>
<dbReference type="FunFam" id="3.80.10.10:FF:000400">
    <property type="entry name" value="Nuclear pore complex protein NUP107"/>
    <property type="match status" value="1"/>
</dbReference>
<accession>A0AB40B0Z3</accession>
<dbReference type="InterPro" id="IPR003591">
    <property type="entry name" value="Leu-rich_rpt_typical-subtyp"/>
</dbReference>
<dbReference type="GO" id="GO:0005886">
    <property type="term" value="C:plasma membrane"/>
    <property type="evidence" value="ECO:0007669"/>
    <property type="project" value="UniProtKB-SubCell"/>
</dbReference>
<keyword evidence="5" id="KW-0812">Transmembrane</keyword>
<evidence type="ECO:0000256" key="7">
    <source>
        <dbReference type="ARBA" id="ARBA00022737"/>
    </source>
</evidence>
<keyword evidence="3" id="KW-1003">Cell membrane</keyword>
<evidence type="ECO:0000256" key="9">
    <source>
        <dbReference type="ARBA" id="ARBA00023136"/>
    </source>
</evidence>
<reference evidence="15" key="1">
    <citation type="submission" date="2025-08" db="UniProtKB">
        <authorList>
            <consortium name="RefSeq"/>
        </authorList>
    </citation>
    <scope>IDENTIFICATION</scope>
</reference>
<dbReference type="Gene3D" id="3.80.10.10">
    <property type="entry name" value="Ribonuclease Inhibitor"/>
    <property type="match status" value="2"/>
</dbReference>
<dbReference type="InterPro" id="IPR032675">
    <property type="entry name" value="LRR_dom_sf"/>
</dbReference>
<dbReference type="SUPFAM" id="SSF52058">
    <property type="entry name" value="L domain-like"/>
    <property type="match status" value="2"/>
</dbReference>
<evidence type="ECO:0000256" key="10">
    <source>
        <dbReference type="ARBA" id="ARBA00023180"/>
    </source>
</evidence>
<evidence type="ECO:0000256" key="6">
    <source>
        <dbReference type="ARBA" id="ARBA00022729"/>
    </source>
</evidence>
<proteinExistence type="inferred from homology"/>
<dbReference type="Pfam" id="PF00560">
    <property type="entry name" value="LRR_1"/>
    <property type="match status" value="6"/>
</dbReference>
<feature type="domain" description="Disease resistance R13L4/SHOC-2-like LRR" evidence="13">
    <location>
        <begin position="104"/>
        <end position="345"/>
    </location>
</feature>
<keyword evidence="8" id="KW-1133">Transmembrane helix</keyword>
<dbReference type="AlphaFoldDB" id="A0AB40B0Z3"/>
<gene>
    <name evidence="15" type="primary">LOC120257566</name>
</gene>
<dbReference type="Pfam" id="PF08263">
    <property type="entry name" value="LRRNT_2"/>
    <property type="match status" value="1"/>
</dbReference>
<evidence type="ECO:0000256" key="11">
    <source>
        <dbReference type="SAM" id="SignalP"/>
    </source>
</evidence>
<protein>
    <submittedName>
        <fullName evidence="15">Receptor-like protein EIX2</fullName>
    </submittedName>
</protein>
<comment type="subcellular location">
    <subcellularLocation>
        <location evidence="1">Cell membrane</location>
        <topology evidence="1">Single-pass type I membrane protein</topology>
    </subcellularLocation>
</comment>
<dbReference type="InterPro" id="IPR055414">
    <property type="entry name" value="LRR_R13L4/SHOC2-like"/>
</dbReference>
<evidence type="ECO:0000313" key="14">
    <source>
        <dbReference type="Proteomes" id="UP001515500"/>
    </source>
</evidence>
<dbReference type="InterPro" id="IPR013210">
    <property type="entry name" value="LRR_N_plant-typ"/>
</dbReference>
<dbReference type="InterPro" id="IPR046956">
    <property type="entry name" value="RLP23-like"/>
</dbReference>
<dbReference type="RefSeq" id="XP_039120956.1">
    <property type="nucleotide sequence ID" value="XM_039265022.1"/>
</dbReference>
<dbReference type="PANTHER" id="PTHR48063">
    <property type="entry name" value="LRR RECEPTOR-LIKE KINASE"/>
    <property type="match status" value="1"/>
</dbReference>
<keyword evidence="6 11" id="KW-0732">Signal</keyword>
<organism evidence="14 15">
    <name type="scientific">Dioscorea cayennensis subsp. rotundata</name>
    <name type="common">White Guinea yam</name>
    <name type="synonym">Dioscorea rotundata</name>
    <dbReference type="NCBI Taxonomy" id="55577"/>
    <lineage>
        <taxon>Eukaryota</taxon>
        <taxon>Viridiplantae</taxon>
        <taxon>Streptophyta</taxon>
        <taxon>Embryophyta</taxon>
        <taxon>Tracheophyta</taxon>
        <taxon>Spermatophyta</taxon>
        <taxon>Magnoliopsida</taxon>
        <taxon>Liliopsida</taxon>
        <taxon>Dioscoreales</taxon>
        <taxon>Dioscoreaceae</taxon>
        <taxon>Dioscorea</taxon>
    </lineage>
</organism>
<dbReference type="Proteomes" id="UP001515500">
    <property type="component" value="Unplaced"/>
</dbReference>
<keyword evidence="10" id="KW-0325">Glycoprotein</keyword>
<feature type="chain" id="PRO_5044262290" evidence="11">
    <location>
        <begin position="24"/>
        <end position="619"/>
    </location>
</feature>
<evidence type="ECO:0000256" key="1">
    <source>
        <dbReference type="ARBA" id="ARBA00004251"/>
    </source>
</evidence>
<evidence type="ECO:0000256" key="2">
    <source>
        <dbReference type="ARBA" id="ARBA00009592"/>
    </source>
</evidence>
<dbReference type="SMART" id="SM00369">
    <property type="entry name" value="LRR_TYP"/>
    <property type="match status" value="8"/>
</dbReference>
<evidence type="ECO:0000256" key="4">
    <source>
        <dbReference type="ARBA" id="ARBA00022614"/>
    </source>
</evidence>
<keyword evidence="14" id="KW-1185">Reference proteome</keyword>
<evidence type="ECO:0000259" key="13">
    <source>
        <dbReference type="Pfam" id="PF23598"/>
    </source>
</evidence>
<dbReference type="GeneID" id="120257566"/>
<evidence type="ECO:0000313" key="15">
    <source>
        <dbReference type="RefSeq" id="XP_039120956.1"/>
    </source>
</evidence>
<keyword evidence="9" id="KW-0472">Membrane</keyword>
<keyword evidence="4" id="KW-0433">Leucine-rich repeat</keyword>
<name>A0AB40B0Z3_DIOCR</name>
<dbReference type="InterPro" id="IPR001611">
    <property type="entry name" value="Leu-rich_rpt"/>
</dbReference>